<reference evidence="3" key="1">
    <citation type="submission" date="2020-11" db="EMBL/GenBank/DDBJ databases">
        <authorList>
            <consortium name="DOE Joint Genome Institute"/>
            <person name="Ahrendt S."/>
            <person name="Riley R."/>
            <person name="Andreopoulos W."/>
            <person name="Labutti K."/>
            <person name="Pangilinan J."/>
            <person name="Ruiz-Duenas F.J."/>
            <person name="Barrasa J.M."/>
            <person name="Sanchez-Garcia M."/>
            <person name="Camarero S."/>
            <person name="Miyauchi S."/>
            <person name="Serrano A."/>
            <person name="Linde D."/>
            <person name="Babiker R."/>
            <person name="Drula E."/>
            <person name="Ayuso-Fernandez I."/>
            <person name="Pacheco R."/>
            <person name="Padilla G."/>
            <person name="Ferreira P."/>
            <person name="Barriuso J."/>
            <person name="Kellner H."/>
            <person name="Castanera R."/>
            <person name="Alfaro M."/>
            <person name="Ramirez L."/>
            <person name="Pisabarro A.G."/>
            <person name="Kuo A."/>
            <person name="Tritt A."/>
            <person name="Lipzen A."/>
            <person name="He G."/>
            <person name="Yan M."/>
            <person name="Ng V."/>
            <person name="Cullen D."/>
            <person name="Martin F."/>
            <person name="Rosso M.-N."/>
            <person name="Henrissat B."/>
            <person name="Hibbett D."/>
            <person name="Martinez A.T."/>
            <person name="Grigoriev I.V."/>
        </authorList>
    </citation>
    <scope>NUCLEOTIDE SEQUENCE</scope>
    <source>
        <strain evidence="3">CIRM-BRFM 674</strain>
    </source>
</reference>
<feature type="compositionally biased region" description="Low complexity" evidence="1">
    <location>
        <begin position="263"/>
        <end position="283"/>
    </location>
</feature>
<evidence type="ECO:0000256" key="2">
    <source>
        <dbReference type="SAM" id="Phobius"/>
    </source>
</evidence>
<feature type="region of interest" description="Disordered" evidence="1">
    <location>
        <begin position="263"/>
        <end position="300"/>
    </location>
</feature>
<feature type="compositionally biased region" description="Polar residues" evidence="1">
    <location>
        <begin position="369"/>
        <end position="389"/>
    </location>
</feature>
<evidence type="ECO:0000313" key="3">
    <source>
        <dbReference type="EMBL" id="KAF9478478.1"/>
    </source>
</evidence>
<keyword evidence="2" id="KW-0812">Transmembrane</keyword>
<feature type="compositionally biased region" description="Polar residues" evidence="1">
    <location>
        <begin position="288"/>
        <end position="299"/>
    </location>
</feature>
<keyword evidence="2" id="KW-0472">Membrane</keyword>
<evidence type="ECO:0000256" key="1">
    <source>
        <dbReference type="SAM" id="MobiDB-lite"/>
    </source>
</evidence>
<dbReference type="Gene3D" id="2.60.120.260">
    <property type="entry name" value="Galactose-binding domain-like"/>
    <property type="match status" value="1"/>
</dbReference>
<dbReference type="AlphaFoldDB" id="A0A9P6D0B3"/>
<organism evidence="3 4">
    <name type="scientific">Pholiota conissans</name>
    <dbReference type="NCBI Taxonomy" id="109636"/>
    <lineage>
        <taxon>Eukaryota</taxon>
        <taxon>Fungi</taxon>
        <taxon>Dikarya</taxon>
        <taxon>Basidiomycota</taxon>
        <taxon>Agaricomycotina</taxon>
        <taxon>Agaricomycetes</taxon>
        <taxon>Agaricomycetidae</taxon>
        <taxon>Agaricales</taxon>
        <taxon>Agaricineae</taxon>
        <taxon>Strophariaceae</taxon>
        <taxon>Pholiota</taxon>
    </lineage>
</organism>
<feature type="region of interest" description="Disordered" evidence="1">
    <location>
        <begin position="485"/>
        <end position="530"/>
    </location>
</feature>
<dbReference type="OrthoDB" id="3052647at2759"/>
<dbReference type="EMBL" id="MU155233">
    <property type="protein sequence ID" value="KAF9478478.1"/>
    <property type="molecule type" value="Genomic_DNA"/>
</dbReference>
<evidence type="ECO:0000313" key="4">
    <source>
        <dbReference type="Proteomes" id="UP000807469"/>
    </source>
</evidence>
<protein>
    <submittedName>
        <fullName evidence="3">Uncharacterized protein</fullName>
    </submittedName>
</protein>
<gene>
    <name evidence="3" type="ORF">BDN70DRAFT_43106</name>
</gene>
<proteinExistence type="predicted"/>
<feature type="region of interest" description="Disordered" evidence="1">
    <location>
        <begin position="352"/>
        <end position="389"/>
    </location>
</feature>
<accession>A0A9P6D0B3</accession>
<keyword evidence="2" id="KW-1133">Transmembrane helix</keyword>
<dbReference type="Proteomes" id="UP000807469">
    <property type="component" value="Unassembled WGS sequence"/>
</dbReference>
<sequence length="530" mass="56519">MSRSIIVDDNDVGAIAYTGPWVSVYGSPSVAAGKPFYSNTLHNINSNGSFTYTFRGSAILVAGYASPQAQWNCTVDGQQAPQSVLPSALCFDDAFSPETLHTLSFTVDTQPEHPISFDYIDYFPTDTSAFDNATVFIGPSDPEIQYGGDWEQGQSGLSTVGPNSNLTILFTGVSLAWSSAQAQGNATSTNPNANATYSIDDQKPVAFDFSPSNDTSPRILFETPQLTSGQHKLTVVYQTFSVNSTERPIPLSLSGLIVQNATAPSAPTSPTLPPSSTSQAASPESVVPTGSSTNTSNGRKFTPIAGGVIGGLVSFAALLLILAAFIFYRRRRRNKKAKEAMTMLRASASLMPVSESKTRGPRAGHYAKSTDNINKPLSPTPSDHTSSSFPLSYTSHSEYHAKPLPAASGYWEKISFGRRSTRANSMAASPSRGVPLADNGLLKRPENPHLSQRYFTPAHPGLPANPAVYREAHRLALQKLLGIGTSTGSSEVPPLPEKRAPTSASLEKRGQDVVPPKSGSYAAYEKSNED</sequence>
<comment type="caution">
    <text evidence="3">The sequence shown here is derived from an EMBL/GenBank/DDBJ whole genome shotgun (WGS) entry which is preliminary data.</text>
</comment>
<keyword evidence="4" id="KW-1185">Reference proteome</keyword>
<feature type="compositionally biased region" description="Basic and acidic residues" evidence="1">
    <location>
        <begin position="496"/>
        <end position="511"/>
    </location>
</feature>
<name>A0A9P6D0B3_9AGAR</name>
<feature type="transmembrane region" description="Helical" evidence="2">
    <location>
        <begin position="304"/>
        <end position="328"/>
    </location>
</feature>